<dbReference type="EMBL" id="JALP01000140">
    <property type="protein sequence ID" value="THG90519.1"/>
    <property type="molecule type" value="Genomic_DNA"/>
</dbReference>
<evidence type="ECO:0000256" key="8">
    <source>
        <dbReference type="ARBA" id="ARBA00022723"/>
    </source>
</evidence>
<evidence type="ECO:0000313" key="18">
    <source>
        <dbReference type="Proteomes" id="UP000297014"/>
    </source>
</evidence>
<dbReference type="SUPFAM" id="SSF55124">
    <property type="entry name" value="Nitrite/Sulfite reductase N-terminal domain-like"/>
    <property type="match status" value="1"/>
</dbReference>
<dbReference type="Proteomes" id="UP000297014">
    <property type="component" value="Unassembled WGS sequence"/>
</dbReference>
<dbReference type="PRINTS" id="PR00368">
    <property type="entry name" value="FADPNR"/>
</dbReference>
<keyword evidence="6" id="KW-0349">Heme</keyword>
<keyword evidence="8" id="KW-0479">Metal-binding</keyword>
<evidence type="ECO:0000256" key="9">
    <source>
        <dbReference type="ARBA" id="ARBA00022827"/>
    </source>
</evidence>
<feature type="domain" description="BFD-like [2Fe-2S]-binding" evidence="14">
    <location>
        <begin position="416"/>
        <end position="465"/>
    </location>
</feature>
<evidence type="ECO:0000259" key="13">
    <source>
        <dbReference type="Pfam" id="PF03460"/>
    </source>
</evidence>
<comment type="similarity">
    <text evidence="5">Belongs to the nitrite and sulfite reductase 4Fe-4S domain family.</text>
</comment>
<name>A0A4S4K388_ALKAL</name>
<evidence type="ECO:0000259" key="14">
    <source>
        <dbReference type="Pfam" id="PF04324"/>
    </source>
</evidence>
<sequence length="760" mass="85641">MNRQKEKLVVIGNGMAGSRILSEIVQKAPDKFEMTVIGSEPVSSYNRVLLSSVLQGEKELEDIKIHPNEWYEKNNINLRVGETVVQLNPDSKVLITDKGYCTEYDHLVFATGSRPFKLPIPGSQLSNVRTFRTVEDCDHLTALAKHTKKAIVIGGGLLGLEAAKGLVHLGLEVVVVHLGERIMERQLDETASSLLMEELKNQGIQFWLQKETKEILGESTVEGVRFSDGTMTKADLVIMCAGIRPNMELAKANGIKTNRAIVVNDSLQTSNPNIYAIGECAEHRGIVYGLVQPLNEQANVLAHILCGVQGHLYRGTTVSSKLKISGVHVFSAGLIEPKETMLSLTLINEIKKNYKRFIFDDDRLVGVILYGEVQNSSLLLEYIVEKQNLSDERKEQLLTMVGSVEDVVKNLKKTDLVCQCNAVSKGIIQEAISKHGAKTLEQVKVRTKASSSCGGCSSTIKAMLQTMEIGGDSFESEKETLCVCIDLSEEEVVERIIKLGLETIEEVRSTLGWMKSTGCKVCQKVLTYYVTMIHTSAFEYSKEELNVIEQKNGKFALTPEFYGGVITAEQINSVATIMKKYRVPYLRVRSDQRIELDSIEKEQLRNLYSDLNLPLRKNNDFQVQPVLMLNHFRENKEQLLQLAVELDQRLLGVNVPHTVQIGIFYLGERVNATKCDLRIDYYPHGLELSVIGQSDEENQLFYKTLKEEMLLEMILGLIHYYRMTAKYLEPLYSWLQRMGIISVREFIFDETNRSELLTQL</sequence>
<gene>
    <name evidence="17" type="ORF">AJ85_10305</name>
</gene>
<dbReference type="GO" id="GO:0051536">
    <property type="term" value="F:iron-sulfur cluster binding"/>
    <property type="evidence" value="ECO:0007669"/>
    <property type="project" value="UniProtKB-KW"/>
</dbReference>
<evidence type="ECO:0000256" key="6">
    <source>
        <dbReference type="ARBA" id="ARBA00022617"/>
    </source>
</evidence>
<dbReference type="InterPro" id="IPR036136">
    <property type="entry name" value="Nit/Sulf_reduc_fer-like_dom_sf"/>
</dbReference>
<dbReference type="GO" id="GO:0046872">
    <property type="term" value="F:metal ion binding"/>
    <property type="evidence" value="ECO:0007669"/>
    <property type="project" value="UniProtKB-KW"/>
</dbReference>
<evidence type="ECO:0000256" key="1">
    <source>
        <dbReference type="ARBA" id="ARBA00001929"/>
    </source>
</evidence>
<dbReference type="InterPro" id="IPR005117">
    <property type="entry name" value="NiRdtase/SiRdtase_haem-b_fer"/>
</dbReference>
<evidence type="ECO:0000256" key="2">
    <source>
        <dbReference type="ARBA" id="ARBA00001966"/>
    </source>
</evidence>
<accession>A0A4S4K388</accession>
<dbReference type="SUPFAM" id="SSF51905">
    <property type="entry name" value="FAD/NAD(P)-binding domain"/>
    <property type="match status" value="2"/>
</dbReference>
<dbReference type="GO" id="GO:0050660">
    <property type="term" value="F:flavin adenine dinucleotide binding"/>
    <property type="evidence" value="ECO:0007669"/>
    <property type="project" value="InterPro"/>
</dbReference>
<evidence type="ECO:0000256" key="5">
    <source>
        <dbReference type="ARBA" id="ARBA00010429"/>
    </source>
</evidence>
<organism evidence="17 18">
    <name type="scientific">Alkalihalobacillus alcalophilus ATCC 27647 = CGMCC 1.3604</name>
    <dbReference type="NCBI Taxonomy" id="1218173"/>
    <lineage>
        <taxon>Bacteria</taxon>
        <taxon>Bacillati</taxon>
        <taxon>Bacillota</taxon>
        <taxon>Bacilli</taxon>
        <taxon>Bacillales</taxon>
        <taxon>Bacillaceae</taxon>
        <taxon>Alkalihalobacillus</taxon>
    </lineage>
</organism>
<dbReference type="NCBIfam" id="TIGR02374">
    <property type="entry name" value="nitri_red_nirB"/>
    <property type="match status" value="1"/>
</dbReference>
<dbReference type="Pfam" id="PF04324">
    <property type="entry name" value="Fer2_BFD"/>
    <property type="match status" value="1"/>
</dbReference>
<evidence type="ECO:0000256" key="4">
    <source>
        <dbReference type="ARBA" id="ARBA00005096"/>
    </source>
</evidence>
<evidence type="ECO:0000259" key="16">
    <source>
        <dbReference type="Pfam" id="PF18267"/>
    </source>
</evidence>
<reference evidence="17 18" key="1">
    <citation type="submission" date="2014-01" db="EMBL/GenBank/DDBJ databases">
        <title>Draft genome sequencing of Bacillus alcalophilus CGMCC 1.3604.</title>
        <authorList>
            <person name="Yang J."/>
            <person name="Diao L."/>
            <person name="Yang S."/>
        </authorList>
    </citation>
    <scope>NUCLEOTIDE SEQUENCE [LARGE SCALE GENOMIC DNA]</scope>
    <source>
        <strain evidence="17 18">CGMCC 1.3604</strain>
    </source>
</reference>
<dbReference type="InterPro" id="IPR016156">
    <property type="entry name" value="FAD/NAD-linked_Rdtase_dimer_sf"/>
</dbReference>
<evidence type="ECO:0008006" key="19">
    <source>
        <dbReference type="Google" id="ProtNLM"/>
    </source>
</evidence>
<dbReference type="InterPro" id="IPR036188">
    <property type="entry name" value="FAD/NAD-bd_sf"/>
</dbReference>
<evidence type="ECO:0000259" key="15">
    <source>
        <dbReference type="Pfam" id="PF07992"/>
    </source>
</evidence>
<feature type="domain" description="Nitrite/Sulfite reductase ferredoxin-like" evidence="13">
    <location>
        <begin position="548"/>
        <end position="612"/>
    </location>
</feature>
<dbReference type="Gene3D" id="3.90.480.20">
    <property type="match status" value="1"/>
</dbReference>
<comment type="pathway">
    <text evidence="4">Nitrogen metabolism; nitrate reduction (assimilation).</text>
</comment>
<dbReference type="CDD" id="cd19944">
    <property type="entry name" value="NirB_Fer2_BFD-like_2"/>
    <property type="match status" value="1"/>
</dbReference>
<comment type="cofactor">
    <cofactor evidence="3">
        <name>FAD</name>
        <dbReference type="ChEBI" id="CHEBI:57692"/>
    </cofactor>
</comment>
<dbReference type="Pfam" id="PF03460">
    <property type="entry name" value="NIR_SIR_ferr"/>
    <property type="match status" value="1"/>
</dbReference>
<dbReference type="GO" id="GO:0042128">
    <property type="term" value="P:nitrate assimilation"/>
    <property type="evidence" value="ECO:0007669"/>
    <property type="project" value="InterPro"/>
</dbReference>
<dbReference type="Pfam" id="PF07992">
    <property type="entry name" value="Pyr_redox_2"/>
    <property type="match status" value="1"/>
</dbReference>
<keyword evidence="9" id="KW-0274">FAD</keyword>
<dbReference type="AlphaFoldDB" id="A0A4S4K388"/>
<feature type="domain" description="FAD/NAD(P)-binding" evidence="15">
    <location>
        <begin position="7"/>
        <end position="283"/>
    </location>
</feature>
<comment type="cofactor">
    <cofactor evidence="1">
        <name>siroheme</name>
        <dbReference type="ChEBI" id="CHEBI:60052"/>
    </cofactor>
</comment>
<evidence type="ECO:0000313" key="17">
    <source>
        <dbReference type="EMBL" id="THG90519.1"/>
    </source>
</evidence>
<dbReference type="Gene3D" id="3.30.390.30">
    <property type="match status" value="1"/>
</dbReference>
<evidence type="ECO:0000256" key="10">
    <source>
        <dbReference type="ARBA" id="ARBA00023002"/>
    </source>
</evidence>
<proteinExistence type="inferred from homology"/>
<dbReference type="InterPro" id="IPR041854">
    <property type="entry name" value="BFD-like_2Fe2S-bd_dom_sf"/>
</dbReference>
<dbReference type="FunFam" id="3.50.50.60:FF:000033">
    <property type="entry name" value="Nitrite reductase [NAD(P)H], large subunit"/>
    <property type="match status" value="1"/>
</dbReference>
<feature type="domain" description="NADH-rubredoxin oxidoreductase C-terminal" evidence="16">
    <location>
        <begin position="320"/>
        <end position="386"/>
    </location>
</feature>
<dbReference type="PANTHER" id="PTHR43809">
    <property type="entry name" value="NITRITE REDUCTASE (NADH) LARGE SUBUNIT"/>
    <property type="match status" value="1"/>
</dbReference>
<protein>
    <recommendedName>
        <fullName evidence="19">Nitrate reductase</fullName>
    </recommendedName>
</protein>
<keyword evidence="7" id="KW-0285">Flavoprotein</keyword>
<comment type="caution">
    <text evidence="17">The sequence shown here is derived from an EMBL/GenBank/DDBJ whole genome shotgun (WGS) entry which is preliminary data.</text>
</comment>
<dbReference type="Gene3D" id="3.50.50.60">
    <property type="entry name" value="FAD/NAD(P)-binding domain"/>
    <property type="match status" value="2"/>
</dbReference>
<dbReference type="InterPro" id="IPR007419">
    <property type="entry name" value="BFD-like_2Fe2S-bd_dom"/>
</dbReference>
<dbReference type="PRINTS" id="PR00411">
    <property type="entry name" value="PNDRDTASEI"/>
</dbReference>
<dbReference type="InterPro" id="IPR041575">
    <property type="entry name" value="Rubredoxin_C"/>
</dbReference>
<evidence type="ECO:0000256" key="12">
    <source>
        <dbReference type="ARBA" id="ARBA00023014"/>
    </source>
</evidence>
<dbReference type="GO" id="GO:0098809">
    <property type="term" value="F:nitrite reductase activity"/>
    <property type="evidence" value="ECO:0007669"/>
    <property type="project" value="InterPro"/>
</dbReference>
<comment type="cofactor">
    <cofactor evidence="2">
        <name>[4Fe-4S] cluster</name>
        <dbReference type="ChEBI" id="CHEBI:49883"/>
    </cofactor>
</comment>
<evidence type="ECO:0000256" key="7">
    <source>
        <dbReference type="ARBA" id="ARBA00022630"/>
    </source>
</evidence>
<evidence type="ECO:0000256" key="3">
    <source>
        <dbReference type="ARBA" id="ARBA00001974"/>
    </source>
</evidence>
<keyword evidence="10" id="KW-0560">Oxidoreductase</keyword>
<keyword evidence="11" id="KW-0408">Iron</keyword>
<dbReference type="PANTHER" id="PTHR43809:SF1">
    <property type="entry name" value="NITRITE REDUCTASE (NADH) LARGE SUBUNIT"/>
    <property type="match status" value="1"/>
</dbReference>
<dbReference type="RefSeq" id="WP_003321397.1">
    <property type="nucleotide sequence ID" value="NZ_ALPT02000055.1"/>
</dbReference>
<dbReference type="Pfam" id="PF18267">
    <property type="entry name" value="Rubredoxin_C"/>
    <property type="match status" value="1"/>
</dbReference>
<dbReference type="Gene3D" id="1.10.10.1100">
    <property type="entry name" value="BFD-like [2Fe-2S]-binding domain"/>
    <property type="match status" value="1"/>
</dbReference>
<dbReference type="InterPro" id="IPR052034">
    <property type="entry name" value="NasD-like"/>
</dbReference>
<dbReference type="GO" id="GO:0050661">
    <property type="term" value="F:NADP binding"/>
    <property type="evidence" value="ECO:0007669"/>
    <property type="project" value="InterPro"/>
</dbReference>
<evidence type="ECO:0000256" key="11">
    <source>
        <dbReference type="ARBA" id="ARBA00023004"/>
    </source>
</evidence>
<dbReference type="InterPro" id="IPR012744">
    <property type="entry name" value="Nitri_red_NirB"/>
</dbReference>
<dbReference type="InterPro" id="IPR023753">
    <property type="entry name" value="FAD/NAD-binding_dom"/>
</dbReference>
<keyword evidence="12" id="KW-0411">Iron-sulfur</keyword>